<dbReference type="RefSeq" id="WP_142664036.1">
    <property type="nucleotide sequence ID" value="NZ_FXTK01000015.1"/>
</dbReference>
<dbReference type="NCBIfam" id="NF011635">
    <property type="entry name" value="PRK15061.1"/>
    <property type="match status" value="1"/>
</dbReference>
<dbReference type="Gene3D" id="1.10.420.10">
    <property type="entry name" value="Peroxidase, domain 2"/>
    <property type="match status" value="2"/>
</dbReference>
<dbReference type="GO" id="GO:0042744">
    <property type="term" value="P:hydrogen peroxide catabolic process"/>
    <property type="evidence" value="ECO:0007669"/>
    <property type="project" value="UniProtKB-KW"/>
</dbReference>
<evidence type="ECO:0000256" key="7">
    <source>
        <dbReference type="ARBA" id="ARBA00049145"/>
    </source>
</evidence>
<dbReference type="Pfam" id="PF00141">
    <property type="entry name" value="peroxidase"/>
    <property type="match status" value="2"/>
</dbReference>
<proteinExistence type="inferred from homology"/>
<evidence type="ECO:0000256" key="5">
    <source>
        <dbReference type="ARBA" id="ARBA00023004"/>
    </source>
</evidence>
<keyword evidence="6 13" id="KW-0376">Hydrogen peroxide</keyword>
<feature type="region of interest" description="Disordered" evidence="15">
    <location>
        <begin position="1"/>
        <end position="21"/>
    </location>
</feature>
<evidence type="ECO:0000256" key="1">
    <source>
        <dbReference type="ARBA" id="ARBA00022559"/>
    </source>
</evidence>
<evidence type="ECO:0000313" key="17">
    <source>
        <dbReference type="EMBL" id="SMO87190.1"/>
    </source>
</evidence>
<protein>
    <recommendedName>
        <fullName evidence="12 13">Catalase-peroxidase</fullName>
        <shortName evidence="13">CP</shortName>
        <ecNumber evidence="11 13">1.11.1.21</ecNumber>
    </recommendedName>
    <alternativeName>
        <fullName evidence="13">Peroxidase/catalase</fullName>
    </alternativeName>
</protein>
<feature type="active site" description="Proton acceptor" evidence="13">
    <location>
        <position position="102"/>
    </location>
</feature>
<dbReference type="InterPro" id="IPR002016">
    <property type="entry name" value="Haem_peroxidase"/>
</dbReference>
<dbReference type="EMBL" id="FXTK01000015">
    <property type="protein sequence ID" value="SMO87190.1"/>
    <property type="molecule type" value="Genomic_DNA"/>
</dbReference>
<dbReference type="PANTHER" id="PTHR30555">
    <property type="entry name" value="HYDROPEROXIDASE I, BIFUNCTIONAL CATALASE-PEROXIDASE"/>
    <property type="match status" value="1"/>
</dbReference>
<keyword evidence="18" id="KW-1185">Reference proteome</keyword>
<dbReference type="FunFam" id="1.10.520.10:FF:000002">
    <property type="entry name" value="Catalase-peroxidase"/>
    <property type="match status" value="1"/>
</dbReference>
<dbReference type="PROSITE" id="PS00436">
    <property type="entry name" value="PEROXIDASE_2"/>
    <property type="match status" value="1"/>
</dbReference>
<sequence>MDGDNLKAGGGCPFGHGTNRNVRTDARANRDWWPNQLNLKILHQHGGQPDPLGADFDYAQAFQKLDLAAVKADLHALMTDSQDWWPADWGHYGPLFIRMAWHSAGTYRTADGRGGARAGAQRFAPLNSWPDNVNLDKARRLLWPIKQKYGNNLSWADLLILTGNVALESMGFKTFGFGGGRPDVWEPLEDIYWGSETEWLALSGGPQSRYSGERELESPLAAVQMGLIYVNPEGPDGKPDPVAAAHDIRDTFGRMAMNDEETVALIAGGHTFGKTHGAGDAGLVGSDPEGGLIEAQGFGWASTHGSGLGADAISSGLEVVWTQTPTQWSNNFFRNLFEFEWELTKSPAGAWQWKPKDGAGEGSVPDAHIPGKRIAPSMLTTDLSLRMDPAYEAISRRFYENPDQFADAFARAWFKLTHRDMGPKVLYLGPEVPAEDLIWQDPVPAGPQLDAGDVAALKATLLAAVPARELIATAWASASTFRGSDFRGGANGARIRLAPQKDWEANQPEQLARVLATLEQVQAGFGKPVSIADLIVLGGDAAIEAAAKAAGHPVSIPFLSGRGDATQDQTDVESFDVMEPLADGFRNYQRQQFAVPAEELLIDRAQLLTLTAPEMTVLLGGLRVLDANYDHSAHGVFTDRPGVLTNDFFVNLLRMDTVWKAQSDAADLFDGTDRKTGAPRYTATRNDLVFGSNSQLRAIAEVYAQDDAGAKFVRDFVAAWSKVMNADRFDARG</sequence>
<reference evidence="17 18" key="1">
    <citation type="submission" date="2017-05" db="EMBL/GenBank/DDBJ databases">
        <authorList>
            <person name="Varghese N."/>
            <person name="Submissions S."/>
        </authorList>
    </citation>
    <scope>NUCLEOTIDE SEQUENCE [LARGE SCALE GENOMIC DNA]</scope>
    <source>
        <strain evidence="17 18">DSM 100094</strain>
    </source>
</reference>
<name>A0A521EVR4_9RHOB</name>
<comment type="catalytic activity">
    <reaction evidence="7 13 14">
        <text>2 H2O2 = O2 + 2 H2O</text>
        <dbReference type="Rhea" id="RHEA:20309"/>
        <dbReference type="ChEBI" id="CHEBI:15377"/>
        <dbReference type="ChEBI" id="CHEBI:15379"/>
        <dbReference type="ChEBI" id="CHEBI:16240"/>
        <dbReference type="EC" id="1.11.1.21"/>
    </reaction>
</comment>
<dbReference type="EC" id="1.11.1.21" evidence="11 13"/>
<evidence type="ECO:0000256" key="6">
    <source>
        <dbReference type="ARBA" id="ARBA00023324"/>
    </source>
</evidence>
<accession>A0A521EVR4</accession>
<dbReference type="InterPro" id="IPR000763">
    <property type="entry name" value="Catalase_peroxidase"/>
</dbReference>
<dbReference type="Gene3D" id="1.10.520.10">
    <property type="match status" value="2"/>
</dbReference>
<dbReference type="PROSITE" id="PS00435">
    <property type="entry name" value="PEROXIDASE_1"/>
    <property type="match status" value="1"/>
</dbReference>
<feature type="binding site" description="axial binding residue" evidence="13">
    <location>
        <position position="270"/>
    </location>
    <ligand>
        <name>heme b</name>
        <dbReference type="ChEBI" id="CHEBI:60344"/>
    </ligand>
    <ligandPart>
        <name>Fe</name>
        <dbReference type="ChEBI" id="CHEBI:18248"/>
    </ligandPart>
</feature>
<dbReference type="InterPro" id="IPR019793">
    <property type="entry name" value="Peroxidases_heam-ligand_BS"/>
</dbReference>
<dbReference type="PROSITE" id="PS50873">
    <property type="entry name" value="PEROXIDASE_4"/>
    <property type="match status" value="2"/>
</dbReference>
<feature type="cross-link" description="Tryptophyl-tyrosyl-methioninium (Tyr-Met) (with Trp-101)" evidence="13">
    <location>
        <begin position="229"/>
        <end position="255"/>
    </location>
</feature>
<dbReference type="GO" id="GO:0020037">
    <property type="term" value="F:heme binding"/>
    <property type="evidence" value="ECO:0007669"/>
    <property type="project" value="InterPro"/>
</dbReference>
<keyword evidence="4 13" id="KW-0560">Oxidoreductase</keyword>
<comment type="PTM">
    <text evidence="13">Formation of the three residue Trp-Tyr-Met cross-link is important for the catalase, but not the peroxidase activity of the enzyme.</text>
</comment>
<evidence type="ECO:0000256" key="8">
    <source>
        <dbReference type="ARBA" id="ARBA00051651"/>
    </source>
</evidence>
<comment type="caution">
    <text evidence="13">Lacks conserved residue(s) required for the propagation of feature annotation.</text>
</comment>
<comment type="subunit">
    <text evidence="13">Homodimer or homotetramer.</text>
</comment>
<evidence type="ECO:0000256" key="14">
    <source>
        <dbReference type="RuleBase" id="RU003451"/>
    </source>
</evidence>
<evidence type="ECO:0000256" key="15">
    <source>
        <dbReference type="SAM" id="MobiDB-lite"/>
    </source>
</evidence>
<dbReference type="FunFam" id="1.10.420.10:FF:000002">
    <property type="entry name" value="Catalase-peroxidase"/>
    <property type="match status" value="1"/>
</dbReference>
<evidence type="ECO:0000256" key="9">
    <source>
        <dbReference type="ARBA" id="ARBA00057360"/>
    </source>
</evidence>
<dbReference type="NCBIfam" id="TIGR00198">
    <property type="entry name" value="cat_per_HPI"/>
    <property type="match status" value="1"/>
</dbReference>
<dbReference type="InterPro" id="IPR010255">
    <property type="entry name" value="Haem_peroxidase_sf"/>
</dbReference>
<keyword evidence="5 13" id="KW-0408">Iron</keyword>
<evidence type="ECO:0000256" key="13">
    <source>
        <dbReference type="HAMAP-Rule" id="MF_01961"/>
    </source>
</evidence>
<comment type="function">
    <text evidence="9">Bifunctional enzyme with both catalase and broad-spectrum peroxidase activity. Important for stationary phase survival.</text>
</comment>
<comment type="catalytic activity">
    <reaction evidence="8 13 14">
        <text>H2O2 + AH2 = A + 2 H2O</text>
        <dbReference type="Rhea" id="RHEA:30275"/>
        <dbReference type="ChEBI" id="CHEBI:13193"/>
        <dbReference type="ChEBI" id="CHEBI:15377"/>
        <dbReference type="ChEBI" id="CHEBI:16240"/>
        <dbReference type="ChEBI" id="CHEBI:17499"/>
        <dbReference type="EC" id="1.11.1.21"/>
    </reaction>
</comment>
<evidence type="ECO:0000256" key="2">
    <source>
        <dbReference type="ARBA" id="ARBA00022617"/>
    </source>
</evidence>
<dbReference type="PRINTS" id="PR00458">
    <property type="entry name" value="PEROXIDASE"/>
</dbReference>
<dbReference type="HAMAP" id="MF_01961">
    <property type="entry name" value="Catal_peroxid"/>
    <property type="match status" value="1"/>
</dbReference>
<dbReference type="AlphaFoldDB" id="A0A521EVR4"/>
<keyword evidence="3 13" id="KW-0479">Metal-binding</keyword>
<dbReference type="PANTHER" id="PTHR30555:SF0">
    <property type="entry name" value="CATALASE-PEROXIDASE"/>
    <property type="match status" value="1"/>
</dbReference>
<dbReference type="GO" id="GO:0070301">
    <property type="term" value="P:cellular response to hydrogen peroxide"/>
    <property type="evidence" value="ECO:0007669"/>
    <property type="project" value="TreeGrafter"/>
</dbReference>
<evidence type="ECO:0000313" key="18">
    <source>
        <dbReference type="Proteomes" id="UP000319014"/>
    </source>
</evidence>
<comment type="cofactor">
    <cofactor evidence="13">
        <name>heme b</name>
        <dbReference type="ChEBI" id="CHEBI:60344"/>
    </cofactor>
    <text evidence="13">Binds 1 heme b (iron(II)-protoporphyrin IX) group per dimer.</text>
</comment>
<evidence type="ECO:0000259" key="16">
    <source>
        <dbReference type="PROSITE" id="PS50873"/>
    </source>
</evidence>
<feature type="site" description="Transition state stabilizer" evidence="13">
    <location>
        <position position="98"/>
    </location>
</feature>
<dbReference type="GO" id="GO:0004096">
    <property type="term" value="F:catalase activity"/>
    <property type="evidence" value="ECO:0007669"/>
    <property type="project" value="UniProtKB-UniRule"/>
</dbReference>
<dbReference type="GO" id="GO:0005829">
    <property type="term" value="C:cytosol"/>
    <property type="evidence" value="ECO:0007669"/>
    <property type="project" value="TreeGrafter"/>
</dbReference>
<gene>
    <name evidence="13" type="primary">katG</name>
    <name evidence="17" type="ORF">SAMN06265221_11572</name>
</gene>
<keyword evidence="1 13" id="KW-0575">Peroxidase</keyword>
<keyword evidence="2 13" id="KW-0349">Heme</keyword>
<dbReference type="Proteomes" id="UP000319014">
    <property type="component" value="Unassembled WGS sequence"/>
</dbReference>
<dbReference type="OrthoDB" id="9759743at2"/>
<evidence type="ECO:0000256" key="12">
    <source>
        <dbReference type="ARBA" id="ARBA00074141"/>
    </source>
</evidence>
<dbReference type="SUPFAM" id="SSF48113">
    <property type="entry name" value="Heme-dependent peroxidases"/>
    <property type="match status" value="2"/>
</dbReference>
<organism evidence="17 18">
    <name type="scientific">Paracoccus laeviglucosivorans</name>
    <dbReference type="NCBI Taxonomy" id="1197861"/>
    <lineage>
        <taxon>Bacteria</taxon>
        <taxon>Pseudomonadati</taxon>
        <taxon>Pseudomonadota</taxon>
        <taxon>Alphaproteobacteria</taxon>
        <taxon>Rhodobacterales</taxon>
        <taxon>Paracoccaceae</taxon>
        <taxon>Paracoccus</taxon>
    </lineage>
</organism>
<feature type="domain" description="Plant heme peroxidase family profile" evidence="16">
    <location>
        <begin position="509"/>
        <end position="733"/>
    </location>
</feature>
<evidence type="ECO:0000256" key="4">
    <source>
        <dbReference type="ARBA" id="ARBA00023002"/>
    </source>
</evidence>
<dbReference type="GO" id="GO:0046872">
    <property type="term" value="F:metal ion binding"/>
    <property type="evidence" value="ECO:0007669"/>
    <property type="project" value="UniProtKB-KW"/>
</dbReference>
<evidence type="ECO:0000256" key="3">
    <source>
        <dbReference type="ARBA" id="ARBA00022723"/>
    </source>
</evidence>
<dbReference type="InterPro" id="IPR019794">
    <property type="entry name" value="Peroxidases_AS"/>
</dbReference>
<comment type="similarity">
    <text evidence="10 13 14">Belongs to the peroxidase family. Peroxidase/catalase subfamily.</text>
</comment>
<dbReference type="PRINTS" id="PR00460">
    <property type="entry name" value="BPEROXIDASE"/>
</dbReference>
<evidence type="ECO:0000256" key="11">
    <source>
        <dbReference type="ARBA" id="ARBA00067012"/>
    </source>
</evidence>
<evidence type="ECO:0000256" key="10">
    <source>
        <dbReference type="ARBA" id="ARBA00060838"/>
    </source>
</evidence>
<dbReference type="FunFam" id="1.10.420.10:FF:000004">
    <property type="entry name" value="Catalase-peroxidase"/>
    <property type="match status" value="1"/>
</dbReference>
<dbReference type="CDD" id="cd00649">
    <property type="entry name" value="catalase_peroxidase_1"/>
    <property type="match status" value="1"/>
</dbReference>
<feature type="domain" description="Plant heme peroxidase family profile" evidence="16">
    <location>
        <begin position="135"/>
        <end position="429"/>
    </location>
</feature>